<feature type="signal peptide" evidence="1">
    <location>
        <begin position="1"/>
        <end position="24"/>
    </location>
</feature>
<accession>A0A923LJ52</accession>
<dbReference type="RefSeq" id="WP_186875901.1">
    <property type="nucleotide sequence ID" value="NZ_JACOPF010000002.1"/>
</dbReference>
<organism evidence="2 3">
    <name type="scientific">Mediterraneibacter hominis</name>
    <dbReference type="NCBI Taxonomy" id="2763054"/>
    <lineage>
        <taxon>Bacteria</taxon>
        <taxon>Bacillati</taxon>
        <taxon>Bacillota</taxon>
        <taxon>Clostridia</taxon>
        <taxon>Lachnospirales</taxon>
        <taxon>Lachnospiraceae</taxon>
        <taxon>Mediterraneibacter</taxon>
    </lineage>
</organism>
<keyword evidence="3" id="KW-1185">Reference proteome</keyword>
<name>A0A923LJ52_9FIRM</name>
<dbReference type="InterPro" id="IPR046145">
    <property type="entry name" value="DUF6147"/>
</dbReference>
<dbReference type="Pfam" id="PF19644">
    <property type="entry name" value="DUF6147"/>
    <property type="match status" value="1"/>
</dbReference>
<comment type="caution">
    <text evidence="2">The sequence shown here is derived from an EMBL/GenBank/DDBJ whole genome shotgun (WGS) entry which is preliminary data.</text>
</comment>
<evidence type="ECO:0000256" key="1">
    <source>
        <dbReference type="SAM" id="SignalP"/>
    </source>
</evidence>
<evidence type="ECO:0000313" key="2">
    <source>
        <dbReference type="EMBL" id="MBC5689225.1"/>
    </source>
</evidence>
<proteinExistence type="predicted"/>
<evidence type="ECO:0000313" key="3">
    <source>
        <dbReference type="Proteomes" id="UP000652477"/>
    </source>
</evidence>
<protein>
    <submittedName>
        <fullName evidence="2">Uncharacterized protein</fullName>
    </submittedName>
</protein>
<gene>
    <name evidence="2" type="ORF">H8S37_09875</name>
</gene>
<reference evidence="2" key="1">
    <citation type="submission" date="2020-08" db="EMBL/GenBank/DDBJ databases">
        <title>Genome public.</title>
        <authorList>
            <person name="Liu C."/>
            <person name="Sun Q."/>
        </authorList>
    </citation>
    <scope>NUCLEOTIDE SEQUENCE</scope>
    <source>
        <strain evidence="2">NSJ-55</strain>
    </source>
</reference>
<dbReference type="AlphaFoldDB" id="A0A923LJ52"/>
<dbReference type="Proteomes" id="UP000652477">
    <property type="component" value="Unassembled WGS sequence"/>
</dbReference>
<sequence>MKKRILSILSSIMMLCCVFTVSLTDVQATGNEMIQVDGSYLTTEDTSVGKSPESMLRGEYLMDGECSISKAGRNRIYVYAATTADCYVDFISVIIYVDQYNEKTGNWEQIDAWSVDDTDTYFVATSKSITVDRGYYYRVHADHFAGMEDEYPYEETTSFTDGILVP</sequence>
<dbReference type="EMBL" id="JACOPF010000002">
    <property type="protein sequence ID" value="MBC5689225.1"/>
    <property type="molecule type" value="Genomic_DNA"/>
</dbReference>
<keyword evidence="1" id="KW-0732">Signal</keyword>
<feature type="chain" id="PRO_5038636270" evidence="1">
    <location>
        <begin position="25"/>
        <end position="166"/>
    </location>
</feature>